<reference evidence="6" key="2">
    <citation type="submission" date="2020-09" db="EMBL/GenBank/DDBJ databases">
        <authorList>
            <person name="Sun Q."/>
            <person name="Kim S."/>
        </authorList>
    </citation>
    <scope>NUCLEOTIDE SEQUENCE</scope>
    <source>
        <strain evidence="6">KCTC 32437</strain>
    </source>
</reference>
<organism evidence="6 7">
    <name type="scientific">Devosia pacifica</name>
    <dbReference type="NCBI Taxonomy" id="1335967"/>
    <lineage>
        <taxon>Bacteria</taxon>
        <taxon>Pseudomonadati</taxon>
        <taxon>Pseudomonadota</taxon>
        <taxon>Alphaproteobacteria</taxon>
        <taxon>Hyphomicrobiales</taxon>
        <taxon>Devosiaceae</taxon>
        <taxon>Devosia</taxon>
    </lineage>
</organism>
<dbReference type="RefSeq" id="WP_189426515.1">
    <property type="nucleotide sequence ID" value="NZ_BMZE01000003.1"/>
</dbReference>
<dbReference type="AlphaFoldDB" id="A0A918VWN1"/>
<sequence>MDKIYEGGCRCGAVRYKVEGAPQIVGLCHCAECRKETGSAFLHYADWPMDRFSVEGRYETYDGRSFCPRCGGTLFHLSEEESRAEIAIASLDAAPSAFTPHREGWIKRRESWLTACPEAEQFKEDPV</sequence>
<keyword evidence="2" id="KW-0479">Metal-binding</keyword>
<dbReference type="PANTHER" id="PTHR33337">
    <property type="entry name" value="GFA DOMAIN-CONTAINING PROTEIN"/>
    <property type="match status" value="1"/>
</dbReference>
<proteinExistence type="inferred from homology"/>
<comment type="similarity">
    <text evidence="1">Belongs to the Gfa family.</text>
</comment>
<dbReference type="Proteomes" id="UP000646579">
    <property type="component" value="Unassembled WGS sequence"/>
</dbReference>
<evidence type="ECO:0000313" key="7">
    <source>
        <dbReference type="Proteomes" id="UP000646579"/>
    </source>
</evidence>
<dbReference type="InterPro" id="IPR006913">
    <property type="entry name" value="CENP-V/GFA"/>
</dbReference>
<keyword evidence="7" id="KW-1185">Reference proteome</keyword>
<evidence type="ECO:0000256" key="4">
    <source>
        <dbReference type="ARBA" id="ARBA00023239"/>
    </source>
</evidence>
<dbReference type="Gene3D" id="3.90.1590.10">
    <property type="entry name" value="glutathione-dependent formaldehyde- activating enzyme (gfa)"/>
    <property type="match status" value="1"/>
</dbReference>
<accession>A0A918VWN1</accession>
<evidence type="ECO:0000256" key="1">
    <source>
        <dbReference type="ARBA" id="ARBA00005495"/>
    </source>
</evidence>
<dbReference type="PROSITE" id="PS51891">
    <property type="entry name" value="CENP_V_GFA"/>
    <property type="match status" value="1"/>
</dbReference>
<feature type="domain" description="CENP-V/GFA" evidence="5">
    <location>
        <begin position="5"/>
        <end position="99"/>
    </location>
</feature>
<dbReference type="InterPro" id="IPR011057">
    <property type="entry name" value="Mss4-like_sf"/>
</dbReference>
<reference evidence="6" key="1">
    <citation type="journal article" date="2014" name="Int. J. Syst. Evol. Microbiol.">
        <title>Complete genome sequence of Corynebacterium casei LMG S-19264T (=DSM 44701T), isolated from a smear-ripened cheese.</title>
        <authorList>
            <consortium name="US DOE Joint Genome Institute (JGI-PGF)"/>
            <person name="Walter F."/>
            <person name="Albersmeier A."/>
            <person name="Kalinowski J."/>
            <person name="Ruckert C."/>
        </authorList>
    </citation>
    <scope>NUCLEOTIDE SEQUENCE</scope>
    <source>
        <strain evidence="6">KCTC 32437</strain>
    </source>
</reference>
<comment type="caution">
    <text evidence="6">The sequence shown here is derived from an EMBL/GenBank/DDBJ whole genome shotgun (WGS) entry which is preliminary data.</text>
</comment>
<keyword evidence="3" id="KW-0862">Zinc</keyword>
<dbReference type="Pfam" id="PF04828">
    <property type="entry name" value="GFA"/>
    <property type="match status" value="1"/>
</dbReference>
<evidence type="ECO:0000256" key="3">
    <source>
        <dbReference type="ARBA" id="ARBA00022833"/>
    </source>
</evidence>
<evidence type="ECO:0000259" key="5">
    <source>
        <dbReference type="PROSITE" id="PS51891"/>
    </source>
</evidence>
<dbReference type="GO" id="GO:0016846">
    <property type="term" value="F:carbon-sulfur lyase activity"/>
    <property type="evidence" value="ECO:0007669"/>
    <property type="project" value="InterPro"/>
</dbReference>
<name>A0A918VWN1_9HYPH</name>
<protein>
    <recommendedName>
        <fullName evidence="5">CENP-V/GFA domain-containing protein</fullName>
    </recommendedName>
</protein>
<evidence type="ECO:0000313" key="6">
    <source>
        <dbReference type="EMBL" id="GHA31797.1"/>
    </source>
</evidence>
<evidence type="ECO:0000256" key="2">
    <source>
        <dbReference type="ARBA" id="ARBA00022723"/>
    </source>
</evidence>
<gene>
    <name evidence="6" type="ORF">GCM10007989_29830</name>
</gene>
<dbReference type="EMBL" id="BMZE01000003">
    <property type="protein sequence ID" value="GHA31797.1"/>
    <property type="molecule type" value="Genomic_DNA"/>
</dbReference>
<dbReference type="PANTHER" id="PTHR33337:SF40">
    <property type="entry name" value="CENP-V_GFA DOMAIN-CONTAINING PROTEIN-RELATED"/>
    <property type="match status" value="1"/>
</dbReference>
<dbReference type="SUPFAM" id="SSF51316">
    <property type="entry name" value="Mss4-like"/>
    <property type="match status" value="1"/>
</dbReference>
<dbReference type="GO" id="GO:0046872">
    <property type="term" value="F:metal ion binding"/>
    <property type="evidence" value="ECO:0007669"/>
    <property type="project" value="UniProtKB-KW"/>
</dbReference>
<keyword evidence="4" id="KW-0456">Lyase</keyword>